<name>A0ACB8BNJ7_9AGAM</name>
<reference evidence="1" key="1">
    <citation type="journal article" date="2021" name="New Phytol.">
        <title>Evolutionary innovations through gain and loss of genes in the ectomycorrhizal Boletales.</title>
        <authorList>
            <person name="Wu G."/>
            <person name="Miyauchi S."/>
            <person name="Morin E."/>
            <person name="Kuo A."/>
            <person name="Drula E."/>
            <person name="Varga T."/>
            <person name="Kohler A."/>
            <person name="Feng B."/>
            <person name="Cao Y."/>
            <person name="Lipzen A."/>
            <person name="Daum C."/>
            <person name="Hundley H."/>
            <person name="Pangilinan J."/>
            <person name="Johnson J."/>
            <person name="Barry K."/>
            <person name="LaButti K."/>
            <person name="Ng V."/>
            <person name="Ahrendt S."/>
            <person name="Min B."/>
            <person name="Choi I.G."/>
            <person name="Park H."/>
            <person name="Plett J.M."/>
            <person name="Magnuson J."/>
            <person name="Spatafora J.W."/>
            <person name="Nagy L.G."/>
            <person name="Henrissat B."/>
            <person name="Grigoriev I.V."/>
            <person name="Yang Z.L."/>
            <person name="Xu J."/>
            <person name="Martin F.M."/>
        </authorList>
    </citation>
    <scope>NUCLEOTIDE SEQUENCE</scope>
    <source>
        <strain evidence="1">KUC20120723A-06</strain>
    </source>
</reference>
<dbReference type="EMBL" id="MU266376">
    <property type="protein sequence ID" value="KAH7926836.1"/>
    <property type="molecule type" value="Genomic_DNA"/>
</dbReference>
<dbReference type="Proteomes" id="UP000790709">
    <property type="component" value="Unassembled WGS sequence"/>
</dbReference>
<evidence type="ECO:0000313" key="2">
    <source>
        <dbReference type="Proteomes" id="UP000790709"/>
    </source>
</evidence>
<proteinExistence type="predicted"/>
<protein>
    <submittedName>
        <fullName evidence="1">Uncharacterized protein</fullName>
    </submittedName>
</protein>
<sequence>MSPMPRRHSGPRAFAVQSPALGLSSYPRLIEHASPGRLDHSFVSRRLEHSFVFREARTRTPKVDRSTRKRKRRFLFLFGTALGLSFLLGQRYYHRYYDRTGRGGNRIGWRCGGTVWKLLGGRNGRPTGCARCIMLRRSEGPVRAIPYRSACAQLCHARVHSRSDLCDIRSGVTRARE</sequence>
<organism evidence="1 2">
    <name type="scientific">Leucogyrophana mollusca</name>
    <dbReference type="NCBI Taxonomy" id="85980"/>
    <lineage>
        <taxon>Eukaryota</taxon>
        <taxon>Fungi</taxon>
        <taxon>Dikarya</taxon>
        <taxon>Basidiomycota</taxon>
        <taxon>Agaricomycotina</taxon>
        <taxon>Agaricomycetes</taxon>
        <taxon>Agaricomycetidae</taxon>
        <taxon>Boletales</taxon>
        <taxon>Boletales incertae sedis</taxon>
        <taxon>Leucogyrophana</taxon>
    </lineage>
</organism>
<comment type="caution">
    <text evidence="1">The sequence shown here is derived from an EMBL/GenBank/DDBJ whole genome shotgun (WGS) entry which is preliminary data.</text>
</comment>
<gene>
    <name evidence="1" type="ORF">BV22DRAFT_323968</name>
</gene>
<accession>A0ACB8BNJ7</accession>
<evidence type="ECO:0000313" key="1">
    <source>
        <dbReference type="EMBL" id="KAH7926836.1"/>
    </source>
</evidence>
<keyword evidence="2" id="KW-1185">Reference proteome</keyword>